<dbReference type="STRING" id="1348612.A0A397I772"/>
<dbReference type="Gene3D" id="3.30.420.40">
    <property type="match status" value="2"/>
</dbReference>
<name>A0A397I772_9GLOM</name>
<gene>
    <name evidence="1" type="ORF">Glove_291g46</name>
</gene>
<dbReference type="OrthoDB" id="2963168at2759"/>
<accession>A0A397I772</accession>
<dbReference type="EMBL" id="PQFF01000265">
    <property type="protein sequence ID" value="RHZ69023.1"/>
    <property type="molecule type" value="Genomic_DNA"/>
</dbReference>
<dbReference type="SUPFAM" id="SSF53067">
    <property type="entry name" value="Actin-like ATPase domain"/>
    <property type="match status" value="2"/>
</dbReference>
<dbReference type="PANTHER" id="PTHR14187">
    <property type="entry name" value="ALPHA KINASE/ELONGATION FACTOR 2 KINASE"/>
    <property type="match status" value="1"/>
</dbReference>
<dbReference type="InterPro" id="IPR043129">
    <property type="entry name" value="ATPase_NBD"/>
</dbReference>
<evidence type="ECO:0000313" key="1">
    <source>
        <dbReference type="EMBL" id="RHZ69023.1"/>
    </source>
</evidence>
<evidence type="ECO:0008006" key="3">
    <source>
        <dbReference type="Google" id="ProtNLM"/>
    </source>
</evidence>
<dbReference type="AlphaFoldDB" id="A0A397I772"/>
<keyword evidence="2" id="KW-1185">Reference proteome</keyword>
<comment type="caution">
    <text evidence="1">The sequence shown here is derived from an EMBL/GenBank/DDBJ whole genome shotgun (WGS) entry which is preliminary data.</text>
</comment>
<organism evidence="1 2">
    <name type="scientific">Diversispora epigaea</name>
    <dbReference type="NCBI Taxonomy" id="1348612"/>
    <lineage>
        <taxon>Eukaryota</taxon>
        <taxon>Fungi</taxon>
        <taxon>Fungi incertae sedis</taxon>
        <taxon>Mucoromycota</taxon>
        <taxon>Glomeromycotina</taxon>
        <taxon>Glomeromycetes</taxon>
        <taxon>Diversisporales</taxon>
        <taxon>Diversisporaceae</taxon>
        <taxon>Diversispora</taxon>
    </lineage>
</organism>
<dbReference type="Gene3D" id="3.90.640.10">
    <property type="entry name" value="Actin, Chain A, domain 4"/>
    <property type="match status" value="1"/>
</dbReference>
<dbReference type="CDD" id="cd10229">
    <property type="entry name" value="ASKHA_NBD_HSP70_HSPA12"/>
    <property type="match status" value="1"/>
</dbReference>
<proteinExistence type="predicted"/>
<sequence length="553" mass="63066">MADWNNDIRVVISIDFGTTYSGFAYSNKLNPEHITNDTWPDRIGQLKTNSVLQYSDSKFTQVSEWGCPALAQKPSRRNQKKNGPKPVELFKLHLGNMPDSEKPPIPKGLDYKRAITDYLREMGKLIKETVEMRWPNLDFMSQVLIVMTVPAEYSEQAYAIMRDCAHKAGLIRTKESEKLQFSTEPEAAAIYCMTVLKEHFLTDVGTNFLIVDCGGGTVDLTTRELLADQRLGEVTERTGDFCGGTYVDKEFIKFLKRKVGDSAIKLLEEQNYGQLQYMIQEFCMKVKLPFTGVKKDYKLFELDLEEVCPVLKQYTTGAAKAKLEKDEWIIDLDFETVKSFFDPVIGKIIRLVSNQLNNGNDCSAMFLVGGFSESKYLQRRIKDEFGMQVKNISVPKQPQAAIVRGGLEYGLNMKTIKTRVLKWTYGIELSPQWKPGDPPERRISHNRIDIFSKLVSRGTVVDVDQEFGKDLYPSIEDQTAASMKIYKTPETDGKYPNEPGMEKLGELILDFPESYLGYNRKLRFTLTFGQMEIRAYCTNQNGKSVDAMFNLEL</sequence>
<reference evidence="1 2" key="1">
    <citation type="submission" date="2018-08" db="EMBL/GenBank/DDBJ databases">
        <title>Genome and evolution of the arbuscular mycorrhizal fungus Diversispora epigaea (formerly Glomus versiforme) and its bacterial endosymbionts.</title>
        <authorList>
            <person name="Sun X."/>
            <person name="Fei Z."/>
            <person name="Harrison M."/>
        </authorList>
    </citation>
    <scope>NUCLEOTIDE SEQUENCE [LARGE SCALE GENOMIC DNA]</scope>
    <source>
        <strain evidence="1 2">IT104</strain>
    </source>
</reference>
<dbReference type="PANTHER" id="PTHR14187:SF5">
    <property type="entry name" value="HEAT SHOCK 70 KDA PROTEIN 12A"/>
    <property type="match status" value="1"/>
</dbReference>
<dbReference type="Proteomes" id="UP000266861">
    <property type="component" value="Unassembled WGS sequence"/>
</dbReference>
<evidence type="ECO:0000313" key="2">
    <source>
        <dbReference type="Proteomes" id="UP000266861"/>
    </source>
</evidence>
<protein>
    <recommendedName>
        <fullName evidence="3">Actin-like ATPase domain-containing protein</fullName>
    </recommendedName>
</protein>